<feature type="domain" description="EthD" evidence="1">
    <location>
        <begin position="111"/>
        <end position="200"/>
    </location>
</feature>
<dbReference type="Pfam" id="PF07110">
    <property type="entry name" value="EthD"/>
    <property type="match status" value="1"/>
</dbReference>
<dbReference type="InterPro" id="IPR009799">
    <property type="entry name" value="EthD_dom"/>
</dbReference>
<gene>
    <name evidence="2" type="ORF">GGR43_002530</name>
</gene>
<evidence type="ECO:0000313" key="3">
    <source>
        <dbReference type="Proteomes" id="UP000571950"/>
    </source>
</evidence>
<evidence type="ECO:0000259" key="1">
    <source>
        <dbReference type="Pfam" id="PF07110"/>
    </source>
</evidence>
<dbReference type="SUPFAM" id="SSF54909">
    <property type="entry name" value="Dimeric alpha+beta barrel"/>
    <property type="match status" value="1"/>
</dbReference>
<organism evidence="2 3">
    <name type="scientific">Sphingobium jiangsuense</name>
    <dbReference type="NCBI Taxonomy" id="870476"/>
    <lineage>
        <taxon>Bacteria</taxon>
        <taxon>Pseudomonadati</taxon>
        <taxon>Pseudomonadota</taxon>
        <taxon>Alphaproteobacteria</taxon>
        <taxon>Sphingomonadales</taxon>
        <taxon>Sphingomonadaceae</taxon>
        <taxon>Sphingobium</taxon>
    </lineage>
</organism>
<proteinExistence type="predicted"/>
<keyword evidence="3" id="KW-1185">Reference proteome</keyword>
<dbReference type="Proteomes" id="UP000571950">
    <property type="component" value="Unassembled WGS sequence"/>
</dbReference>
<dbReference type="EMBL" id="JACIDT010000008">
    <property type="protein sequence ID" value="MBB3926807.1"/>
    <property type="molecule type" value="Genomic_DNA"/>
</dbReference>
<dbReference type="InterPro" id="IPR011008">
    <property type="entry name" value="Dimeric_a/b-barrel"/>
</dbReference>
<name>A0A7W6BKN5_9SPHN</name>
<reference evidence="2 3" key="1">
    <citation type="submission" date="2020-08" db="EMBL/GenBank/DDBJ databases">
        <title>Genomic Encyclopedia of Type Strains, Phase IV (KMG-IV): sequencing the most valuable type-strain genomes for metagenomic binning, comparative biology and taxonomic classification.</title>
        <authorList>
            <person name="Goeker M."/>
        </authorList>
    </citation>
    <scope>NUCLEOTIDE SEQUENCE [LARGE SCALE GENOMIC DNA]</scope>
    <source>
        <strain evidence="2 3">DSM 26189</strain>
    </source>
</reference>
<dbReference type="Gene3D" id="3.30.70.100">
    <property type="match status" value="1"/>
</dbReference>
<dbReference type="AlphaFoldDB" id="A0A7W6BKN5"/>
<protein>
    <recommendedName>
        <fullName evidence="1">EthD domain-containing protein</fullName>
    </recommendedName>
</protein>
<dbReference type="RefSeq" id="WP_188072311.1">
    <property type="nucleotide sequence ID" value="NZ_BSPS01000003.1"/>
</dbReference>
<accession>A0A7W6BKN5</accession>
<dbReference type="GO" id="GO:0016491">
    <property type="term" value="F:oxidoreductase activity"/>
    <property type="evidence" value="ECO:0007669"/>
    <property type="project" value="InterPro"/>
</dbReference>
<evidence type="ECO:0000313" key="2">
    <source>
        <dbReference type="EMBL" id="MBB3926807.1"/>
    </source>
</evidence>
<sequence length="211" mass="23476">MAQEIQLHLHLQPGASPDAVEQALADRLRGAAWAMRRLPDDALPALSRASGPDLALPDLIVSLGEEDVAPLLAALAPYVLVERSSLAAAERHVVLEGRDRIRLFFGLRRLPALTLAEFHRYWLHHHADYGRRMIPPYSYHQLHADPARAAALAGTAGLPASTLDGIVEVDFPDVDALIRQLTRPDVAQDALEDERRFIDHDRSMIWAYRVL</sequence>
<comment type="caution">
    <text evidence="2">The sequence shown here is derived from an EMBL/GenBank/DDBJ whole genome shotgun (WGS) entry which is preliminary data.</text>
</comment>